<proteinExistence type="predicted"/>
<protein>
    <submittedName>
        <fullName evidence="1">Uncharacterized protein</fullName>
    </submittedName>
</protein>
<comment type="caution">
    <text evidence="1">The sequence shown here is derived from an EMBL/GenBank/DDBJ whole genome shotgun (WGS) entry which is preliminary data.</text>
</comment>
<keyword evidence="2" id="KW-1185">Reference proteome</keyword>
<accession>A0A9P4KH02</accession>
<evidence type="ECO:0000313" key="1">
    <source>
        <dbReference type="EMBL" id="KAF2268516.1"/>
    </source>
</evidence>
<name>A0A9P4KH02_9PLEO</name>
<dbReference type="EMBL" id="ML986586">
    <property type="protein sequence ID" value="KAF2268516.1"/>
    <property type="molecule type" value="Genomic_DNA"/>
</dbReference>
<sequence>MADSQISDARADIRRDEKCLRRGCNRRRTSYARRGEDAAMVGRYLSLVAGTITRRGGQGKLAVGLERVRYMVVSSNRKNNLSDEFPSGVYEYTAWILTRIKRRERERQREKKNASAIKVPEHDGAPGKCAPCVQVPRPLHMKRSDEACPKRQKQCAPHAPPALAVGDLGALGVGACCDASQDPVCFAQTNKATARQGASHAVSTLALAISGQLSVSGY</sequence>
<evidence type="ECO:0000313" key="2">
    <source>
        <dbReference type="Proteomes" id="UP000800093"/>
    </source>
</evidence>
<gene>
    <name evidence="1" type="ORF">CC78DRAFT_575998</name>
</gene>
<dbReference type="Proteomes" id="UP000800093">
    <property type="component" value="Unassembled WGS sequence"/>
</dbReference>
<dbReference type="AlphaFoldDB" id="A0A9P4KH02"/>
<organism evidence="1 2">
    <name type="scientific">Lojkania enalia</name>
    <dbReference type="NCBI Taxonomy" id="147567"/>
    <lineage>
        <taxon>Eukaryota</taxon>
        <taxon>Fungi</taxon>
        <taxon>Dikarya</taxon>
        <taxon>Ascomycota</taxon>
        <taxon>Pezizomycotina</taxon>
        <taxon>Dothideomycetes</taxon>
        <taxon>Pleosporomycetidae</taxon>
        <taxon>Pleosporales</taxon>
        <taxon>Pleosporales incertae sedis</taxon>
        <taxon>Lojkania</taxon>
    </lineage>
</organism>
<reference evidence="2" key="1">
    <citation type="journal article" date="2020" name="Stud. Mycol.">
        <title>101 Dothideomycetes genomes: A test case for predicting lifestyles and emergence of pathogens.</title>
        <authorList>
            <person name="Haridas S."/>
            <person name="Albert R."/>
            <person name="Binder M."/>
            <person name="Bloem J."/>
            <person name="LaButti K."/>
            <person name="Salamov A."/>
            <person name="Andreopoulos B."/>
            <person name="Baker S."/>
            <person name="Barry K."/>
            <person name="Bills G."/>
            <person name="Bluhm B."/>
            <person name="Cannon C."/>
            <person name="Castanera R."/>
            <person name="Culley D."/>
            <person name="Daum C."/>
            <person name="Ezra D."/>
            <person name="Gonzalez J."/>
            <person name="Henrissat B."/>
            <person name="Kuo A."/>
            <person name="Liang C."/>
            <person name="Lipzen A."/>
            <person name="Lutzoni F."/>
            <person name="Magnuson J."/>
            <person name="Mondo S."/>
            <person name="Nolan M."/>
            <person name="Ohm R."/>
            <person name="Pangilinan J."/>
            <person name="Park H.-J."/>
            <person name="Ramirez L."/>
            <person name="Alfaro M."/>
            <person name="Sun H."/>
            <person name="Tritt A."/>
            <person name="Yoshinaga Y."/>
            <person name="Zwiers L.-H."/>
            <person name="Turgeon B."/>
            <person name="Goodwin S."/>
            <person name="Spatafora J."/>
            <person name="Crous P."/>
            <person name="Grigoriev I."/>
        </authorList>
    </citation>
    <scope>NUCLEOTIDE SEQUENCE [LARGE SCALE GENOMIC DNA]</scope>
    <source>
        <strain evidence="2">CBS 304.66</strain>
    </source>
</reference>